<evidence type="ECO:0000313" key="4">
    <source>
        <dbReference type="Proteomes" id="UP001347796"/>
    </source>
</evidence>
<proteinExistence type="predicted"/>
<keyword evidence="2" id="KW-0472">Membrane</keyword>
<evidence type="ECO:0008006" key="5">
    <source>
        <dbReference type="Google" id="ProtNLM"/>
    </source>
</evidence>
<reference evidence="3 4" key="1">
    <citation type="submission" date="2024-01" db="EMBL/GenBank/DDBJ databases">
        <title>The genome of the rayed Mediterranean limpet Patella caerulea (Linnaeus, 1758).</title>
        <authorList>
            <person name="Anh-Thu Weber A."/>
            <person name="Halstead-Nussloch G."/>
        </authorList>
    </citation>
    <scope>NUCLEOTIDE SEQUENCE [LARGE SCALE GENOMIC DNA]</scope>
    <source>
        <strain evidence="3">AATW-2023a</strain>
        <tissue evidence="3">Whole specimen</tissue>
    </source>
</reference>
<protein>
    <recommendedName>
        <fullName evidence="5">Glycosyltransferase 2-like domain-containing protein</fullName>
    </recommendedName>
</protein>
<feature type="transmembrane region" description="Helical" evidence="2">
    <location>
        <begin position="592"/>
        <end position="618"/>
    </location>
</feature>
<dbReference type="PANTHER" id="PTHR36851:SF1">
    <property type="entry name" value="GLYCO_TRANS_2-LIKE DOMAIN-CONTAINING PROTEIN"/>
    <property type="match status" value="1"/>
</dbReference>
<feature type="transmembrane region" description="Helical" evidence="2">
    <location>
        <begin position="630"/>
        <end position="651"/>
    </location>
</feature>
<dbReference type="SUPFAM" id="SSF53448">
    <property type="entry name" value="Nucleotide-diphospho-sugar transferases"/>
    <property type="match status" value="1"/>
</dbReference>
<organism evidence="3 4">
    <name type="scientific">Patella caerulea</name>
    <name type="common">Rayed Mediterranean limpet</name>
    <dbReference type="NCBI Taxonomy" id="87958"/>
    <lineage>
        <taxon>Eukaryota</taxon>
        <taxon>Metazoa</taxon>
        <taxon>Spiralia</taxon>
        <taxon>Lophotrochozoa</taxon>
        <taxon>Mollusca</taxon>
        <taxon>Gastropoda</taxon>
        <taxon>Patellogastropoda</taxon>
        <taxon>Patelloidea</taxon>
        <taxon>Patellidae</taxon>
        <taxon>Patella</taxon>
    </lineage>
</organism>
<sequence length="674" mass="76101">MKPPFNRSESVEVGHSDVPEASPIGEDAAPKHINKDPAMLSPETMDEYTYDGLELDVGYVSASPSSIWIDDTASVSGESVQDDIRGSRSSKQVTFHIGSDANAEDQLKKNITDGLSIHTNLKQGEINKIFSRDSDCHKMVKGDGGEKPFQAPIFTTKSTLYESQQEKTEKYPPASNESDKVPVTHKPIKPGRQILRWNLLFNLLVWVMVSLPIWVPFVSKTVAVYLLPSVQSVFVLMWLVICLLASRNVIRLYRHRNYDFQKDIVESSDIHHLFIISCYKEPVSLIAQSVNTIANQKDVHNITMTVSFEEKTPDLDKKIKKLTKRFQDSGFARLLFTVHPYGLENEIPGKCSNANNGFRKSAEILQREMGLNFDPDRIIVTTCDADSQFSPNYTGALASRFIAAKDKHNTIYQAPLFYNWGLDGASFITRVTGLVRSTLMLGALIPFNINSMSIFSFSLRLCIDGNFVHPAYQMDDIICLIRWMGVTGRKIRICFLPVPVLSGPTTGSTVELDIMEWARQARRWTIGAAEVFHYFVVKSCKMPKLPALSWGLSFLIYYGILLCSGSLYSLSMSLSVYFIIGDSFVPYYVSYWLYALAATQQFCFLIVFILDVFTTRILNVKEHISFIRNVFQWIMSPVVLLCYSLVEFYALHEVAIRGKKVCKHGASKKDNLKT</sequence>
<comment type="caution">
    <text evidence="3">The sequence shown here is derived from an EMBL/GenBank/DDBJ whole genome shotgun (WGS) entry which is preliminary data.</text>
</comment>
<evidence type="ECO:0000256" key="1">
    <source>
        <dbReference type="SAM" id="MobiDB-lite"/>
    </source>
</evidence>
<keyword evidence="4" id="KW-1185">Reference proteome</keyword>
<gene>
    <name evidence="3" type="ORF">SNE40_011060</name>
</gene>
<dbReference type="AlphaFoldDB" id="A0AAN8JZN4"/>
<feature type="transmembrane region" description="Helical" evidence="2">
    <location>
        <begin position="554"/>
        <end position="580"/>
    </location>
</feature>
<dbReference type="InterPro" id="IPR029044">
    <property type="entry name" value="Nucleotide-diphossugar_trans"/>
</dbReference>
<dbReference type="EMBL" id="JAZGQO010000007">
    <property type="protein sequence ID" value="KAK6183618.1"/>
    <property type="molecule type" value="Genomic_DNA"/>
</dbReference>
<feature type="transmembrane region" description="Helical" evidence="2">
    <location>
        <begin position="223"/>
        <end position="246"/>
    </location>
</feature>
<dbReference type="Proteomes" id="UP001347796">
    <property type="component" value="Unassembled WGS sequence"/>
</dbReference>
<feature type="compositionally biased region" description="Basic and acidic residues" evidence="1">
    <location>
        <begin position="9"/>
        <end position="18"/>
    </location>
</feature>
<evidence type="ECO:0000313" key="3">
    <source>
        <dbReference type="EMBL" id="KAK6183618.1"/>
    </source>
</evidence>
<feature type="transmembrane region" description="Helical" evidence="2">
    <location>
        <begin position="199"/>
        <end position="217"/>
    </location>
</feature>
<keyword evidence="2" id="KW-0812">Transmembrane</keyword>
<evidence type="ECO:0000256" key="2">
    <source>
        <dbReference type="SAM" id="Phobius"/>
    </source>
</evidence>
<name>A0AAN8JZN4_PATCE</name>
<dbReference type="PANTHER" id="PTHR36851">
    <property type="entry name" value="UNNAMED PRODUCT"/>
    <property type="match status" value="1"/>
</dbReference>
<keyword evidence="2" id="KW-1133">Transmembrane helix</keyword>
<feature type="region of interest" description="Disordered" evidence="1">
    <location>
        <begin position="1"/>
        <end position="40"/>
    </location>
</feature>
<accession>A0AAN8JZN4</accession>